<feature type="domain" description="Multidrug resistance protein MdtA-like alpha-helical hairpin" evidence="4">
    <location>
        <begin position="135"/>
        <end position="204"/>
    </location>
</feature>
<accession>A0A0K6IPZ8</accession>
<evidence type="ECO:0000313" key="8">
    <source>
        <dbReference type="EMBL" id="CUB05397.1"/>
    </source>
</evidence>
<dbReference type="PANTHER" id="PTHR30158">
    <property type="entry name" value="ACRA/E-RELATED COMPONENT OF DRUG EFFLUX TRANSPORTER"/>
    <property type="match status" value="1"/>
</dbReference>
<evidence type="ECO:0000313" key="9">
    <source>
        <dbReference type="Proteomes" id="UP000182769"/>
    </source>
</evidence>
<comment type="subcellular location">
    <subcellularLocation>
        <location evidence="1">Cell inner membrane</location>
        <topology evidence="1">Lipid-anchor</topology>
    </subcellularLocation>
</comment>
<dbReference type="Pfam" id="PF25944">
    <property type="entry name" value="Beta-barrel_RND"/>
    <property type="match status" value="1"/>
</dbReference>
<dbReference type="Gene3D" id="1.10.287.470">
    <property type="entry name" value="Helix hairpin bin"/>
    <property type="match status" value="1"/>
</dbReference>
<dbReference type="Pfam" id="PF25967">
    <property type="entry name" value="RND-MFP_C"/>
    <property type="match status" value="1"/>
</dbReference>
<gene>
    <name evidence="8" type="ORF">Ga0061065_11094</name>
</gene>
<evidence type="ECO:0000259" key="7">
    <source>
        <dbReference type="Pfam" id="PF25967"/>
    </source>
</evidence>
<comment type="similarity">
    <text evidence="2">Belongs to the membrane fusion protein (MFP) (TC 8.A.1) family.</text>
</comment>
<organism evidence="8 9">
    <name type="scientific">Marinomonas fungiae</name>
    <dbReference type="NCBI Taxonomy" id="1137284"/>
    <lineage>
        <taxon>Bacteria</taxon>
        <taxon>Pseudomonadati</taxon>
        <taxon>Pseudomonadota</taxon>
        <taxon>Gammaproteobacteria</taxon>
        <taxon>Oceanospirillales</taxon>
        <taxon>Oceanospirillaceae</taxon>
        <taxon>Marinomonas</taxon>
    </lineage>
</organism>
<reference evidence="9" key="1">
    <citation type="submission" date="2015-08" db="EMBL/GenBank/DDBJ databases">
        <authorList>
            <person name="Varghese N."/>
        </authorList>
    </citation>
    <scope>NUCLEOTIDE SEQUENCE [LARGE SCALE GENOMIC DNA]</scope>
    <source>
        <strain evidence="9">JCM 18476</strain>
    </source>
</reference>
<dbReference type="Gene3D" id="2.40.50.100">
    <property type="match status" value="1"/>
</dbReference>
<dbReference type="AlphaFoldDB" id="A0A0K6IPZ8"/>
<dbReference type="FunFam" id="2.40.420.20:FF:000001">
    <property type="entry name" value="Efflux RND transporter periplasmic adaptor subunit"/>
    <property type="match status" value="1"/>
</dbReference>
<dbReference type="InterPro" id="IPR058627">
    <property type="entry name" value="MdtA-like_C"/>
</dbReference>
<evidence type="ECO:0000256" key="2">
    <source>
        <dbReference type="ARBA" id="ARBA00009477"/>
    </source>
</evidence>
<protein>
    <submittedName>
        <fullName evidence="8">RND family efflux transporter, MFP subunit</fullName>
    </submittedName>
</protein>
<dbReference type="GO" id="GO:0022857">
    <property type="term" value="F:transmembrane transporter activity"/>
    <property type="evidence" value="ECO:0007669"/>
    <property type="project" value="InterPro"/>
</dbReference>
<dbReference type="SUPFAM" id="SSF111369">
    <property type="entry name" value="HlyD-like secretion proteins"/>
    <property type="match status" value="1"/>
</dbReference>
<dbReference type="GO" id="GO:0046677">
    <property type="term" value="P:response to antibiotic"/>
    <property type="evidence" value="ECO:0007669"/>
    <property type="project" value="TreeGrafter"/>
</dbReference>
<evidence type="ECO:0000256" key="3">
    <source>
        <dbReference type="SAM" id="Coils"/>
    </source>
</evidence>
<dbReference type="PANTHER" id="PTHR30158:SF3">
    <property type="entry name" value="MULTIDRUG EFFLUX PUMP SUBUNIT ACRA-RELATED"/>
    <property type="match status" value="1"/>
</dbReference>
<dbReference type="Gene3D" id="2.40.420.20">
    <property type="match status" value="1"/>
</dbReference>
<dbReference type="InterPro" id="IPR006143">
    <property type="entry name" value="RND_pump_MFP"/>
</dbReference>
<evidence type="ECO:0000259" key="6">
    <source>
        <dbReference type="Pfam" id="PF25944"/>
    </source>
</evidence>
<evidence type="ECO:0000256" key="1">
    <source>
        <dbReference type="ARBA" id="ARBA00004519"/>
    </source>
</evidence>
<dbReference type="InterPro" id="IPR058626">
    <property type="entry name" value="MdtA-like_b-barrel"/>
</dbReference>
<name>A0A0K6IPZ8_9GAMM</name>
<feature type="domain" description="Multidrug resistance protein MdtA-like C-terminal permuted SH3" evidence="7">
    <location>
        <begin position="334"/>
        <end position="391"/>
    </location>
</feature>
<dbReference type="Pfam" id="PF25917">
    <property type="entry name" value="BSH_RND"/>
    <property type="match status" value="1"/>
</dbReference>
<dbReference type="STRING" id="1137284.GCA_001418205_02935"/>
<feature type="domain" description="Multidrug resistance protein MdtA-like barrel-sandwich hybrid" evidence="5">
    <location>
        <begin position="96"/>
        <end position="236"/>
    </location>
</feature>
<evidence type="ECO:0000259" key="4">
    <source>
        <dbReference type="Pfam" id="PF25876"/>
    </source>
</evidence>
<sequence>MGSVTSLDYSVNERSFSNDNYWRFQGIMLSRNFLLTGVVLASAILAGCQESESSKAGASAAAQQMPKPQVGVISIEKRPVELTSELPGRTKSSLEAEIRPQVGGIVEKRLFEEGQTVSAGDLLYQLDDSTYESNVEQAQADLDSARATLTSTKQTYERYKTLKERNNVSQQNLDDANVAYLSAVAAEKRAVAALNSAKIDLAYTKITAPIDGKIGISDVTVGALVTANQSAPMTTIRATNPIFVDLAQTSVEQLRQRTLLNLDHVTLGDQSVSLVLEDGTAYPYKGRITTREVSVNEMTGSVTLRAEFKNPDGLLLPGMFVRGQINDLSDSQGILVPQQGVMRNVQGNAYVLVVNPENKVEQRLITTERAIGNQWYVTDGIKEGDKVIVQGSMKVRPGAEVTTVELKRDPQTGRMIEANAATTGQ</sequence>
<dbReference type="InterPro" id="IPR058625">
    <property type="entry name" value="MdtA-like_BSH"/>
</dbReference>
<dbReference type="GO" id="GO:0005886">
    <property type="term" value="C:plasma membrane"/>
    <property type="evidence" value="ECO:0007669"/>
    <property type="project" value="UniProtKB-SubCell"/>
</dbReference>
<keyword evidence="3" id="KW-0175">Coiled coil</keyword>
<dbReference type="Proteomes" id="UP000182769">
    <property type="component" value="Unassembled WGS sequence"/>
</dbReference>
<dbReference type="InterPro" id="IPR058624">
    <property type="entry name" value="MdtA-like_HH"/>
</dbReference>
<evidence type="ECO:0000259" key="5">
    <source>
        <dbReference type="Pfam" id="PF25917"/>
    </source>
</evidence>
<dbReference type="Pfam" id="PF25876">
    <property type="entry name" value="HH_MFP_RND"/>
    <property type="match status" value="1"/>
</dbReference>
<dbReference type="EMBL" id="CYHG01000010">
    <property type="protein sequence ID" value="CUB05397.1"/>
    <property type="molecule type" value="Genomic_DNA"/>
</dbReference>
<dbReference type="Gene3D" id="2.40.30.170">
    <property type="match status" value="1"/>
</dbReference>
<feature type="domain" description="Multidrug resistance protein MdtA-like beta-barrel" evidence="6">
    <location>
        <begin position="241"/>
        <end position="325"/>
    </location>
</feature>
<keyword evidence="9" id="KW-1185">Reference proteome</keyword>
<dbReference type="NCBIfam" id="TIGR01730">
    <property type="entry name" value="RND_mfp"/>
    <property type="match status" value="1"/>
</dbReference>
<feature type="coiled-coil region" evidence="3">
    <location>
        <begin position="135"/>
        <end position="179"/>
    </location>
</feature>
<proteinExistence type="inferred from homology"/>